<sequence length="40" mass="4786">MTIQNTLGTLKESYKFAYECLFYLGFRYLYVICCKDKNGF</sequence>
<accession>A0A6B9L7Q5</accession>
<evidence type="ECO:0000313" key="1">
    <source>
        <dbReference type="EMBL" id="QHB36453.1"/>
    </source>
</evidence>
<organism evidence="1">
    <name type="scientific">Glaesserella parasuis</name>
    <name type="common">Haemophilus parasuis</name>
    <dbReference type="NCBI Taxonomy" id="738"/>
    <lineage>
        <taxon>Bacteria</taxon>
        <taxon>Pseudomonadati</taxon>
        <taxon>Pseudomonadota</taxon>
        <taxon>Gammaproteobacteria</taxon>
        <taxon>Pasteurellales</taxon>
        <taxon>Pasteurellaceae</taxon>
        <taxon>Glaesserella</taxon>
    </lineage>
</organism>
<reference evidence="1" key="1">
    <citation type="submission" date="2019-12" db="EMBL/GenBank/DDBJ databases">
        <authorList>
            <person name="Hu G.-Z."/>
            <person name="Sun H.-R."/>
        </authorList>
    </citation>
    <scope>NUCLEOTIDE SEQUENCE</scope>
    <source>
        <strain evidence="1">YHP170504</strain>
    </source>
</reference>
<dbReference type="AlphaFoldDB" id="A0A6B9L7Q5"/>
<name>A0A6B9L7Q5_GLAPU</name>
<dbReference type="EMBL" id="MN844034">
    <property type="protein sequence ID" value="QHB36453.1"/>
    <property type="molecule type" value="Genomic_DNA"/>
</dbReference>
<protein>
    <submittedName>
        <fullName evidence="1">Uncharacterized protein</fullName>
    </submittedName>
</protein>
<proteinExistence type="predicted"/>